<organism evidence="1 2">
    <name type="scientific">Euphydryas editha</name>
    <name type="common">Edith's checkerspot</name>
    <dbReference type="NCBI Taxonomy" id="104508"/>
    <lineage>
        <taxon>Eukaryota</taxon>
        <taxon>Metazoa</taxon>
        <taxon>Ecdysozoa</taxon>
        <taxon>Arthropoda</taxon>
        <taxon>Hexapoda</taxon>
        <taxon>Insecta</taxon>
        <taxon>Pterygota</taxon>
        <taxon>Neoptera</taxon>
        <taxon>Endopterygota</taxon>
        <taxon>Lepidoptera</taxon>
        <taxon>Glossata</taxon>
        <taxon>Ditrysia</taxon>
        <taxon>Papilionoidea</taxon>
        <taxon>Nymphalidae</taxon>
        <taxon>Nymphalinae</taxon>
        <taxon>Euphydryas</taxon>
    </lineage>
</organism>
<protein>
    <submittedName>
        <fullName evidence="1">Uncharacterized protein</fullName>
    </submittedName>
</protein>
<dbReference type="AlphaFoldDB" id="A0AAU9V1X9"/>
<name>A0AAU9V1X9_EUPED</name>
<evidence type="ECO:0000313" key="2">
    <source>
        <dbReference type="Proteomes" id="UP001153954"/>
    </source>
</evidence>
<sequence length="93" mass="10875">MYCPKLNFKFKLQQRPSDVNLQQMCELNGHEVIQIKKVGCFVQNINSSQYERRHPESASKVPKRCYSFSTRRFGYQSLITTLGARTTVDIWAQ</sequence>
<keyword evidence="2" id="KW-1185">Reference proteome</keyword>
<dbReference type="Proteomes" id="UP001153954">
    <property type="component" value="Unassembled WGS sequence"/>
</dbReference>
<gene>
    <name evidence="1" type="ORF">EEDITHA_LOCUS19154</name>
</gene>
<accession>A0AAU9V1X9</accession>
<dbReference type="EMBL" id="CAKOGL010000027">
    <property type="protein sequence ID" value="CAH2104819.1"/>
    <property type="molecule type" value="Genomic_DNA"/>
</dbReference>
<comment type="caution">
    <text evidence="1">The sequence shown here is derived from an EMBL/GenBank/DDBJ whole genome shotgun (WGS) entry which is preliminary data.</text>
</comment>
<evidence type="ECO:0000313" key="1">
    <source>
        <dbReference type="EMBL" id="CAH2104819.1"/>
    </source>
</evidence>
<reference evidence="1" key="1">
    <citation type="submission" date="2022-03" db="EMBL/GenBank/DDBJ databases">
        <authorList>
            <person name="Tunstrom K."/>
        </authorList>
    </citation>
    <scope>NUCLEOTIDE SEQUENCE</scope>
</reference>
<proteinExistence type="predicted"/>